<dbReference type="AlphaFoldDB" id="A0A7W9IDC8"/>
<proteinExistence type="predicted"/>
<organism evidence="2 3">
    <name type="scientific">Streptosporangium becharense</name>
    <dbReference type="NCBI Taxonomy" id="1816182"/>
    <lineage>
        <taxon>Bacteria</taxon>
        <taxon>Bacillati</taxon>
        <taxon>Actinomycetota</taxon>
        <taxon>Actinomycetes</taxon>
        <taxon>Streptosporangiales</taxon>
        <taxon>Streptosporangiaceae</taxon>
        <taxon>Streptosporangium</taxon>
    </lineage>
</organism>
<protein>
    <recommendedName>
        <fullName evidence="4">Lipoprotein</fullName>
    </recommendedName>
</protein>
<keyword evidence="3" id="KW-1185">Reference proteome</keyword>
<keyword evidence="1" id="KW-0732">Signal</keyword>
<dbReference type="RefSeq" id="WP_184542217.1">
    <property type="nucleotide sequence ID" value="NZ_JACHMP010000001.1"/>
</dbReference>
<feature type="signal peptide" evidence="1">
    <location>
        <begin position="1"/>
        <end position="23"/>
    </location>
</feature>
<gene>
    <name evidence="2" type="ORF">F4562_001659</name>
</gene>
<reference evidence="2 3" key="1">
    <citation type="submission" date="2020-08" db="EMBL/GenBank/DDBJ databases">
        <title>Sequencing the genomes of 1000 actinobacteria strains.</title>
        <authorList>
            <person name="Klenk H.-P."/>
        </authorList>
    </citation>
    <scope>NUCLEOTIDE SEQUENCE [LARGE SCALE GENOMIC DNA]</scope>
    <source>
        <strain evidence="2 3">DSM 46887</strain>
    </source>
</reference>
<evidence type="ECO:0000256" key="1">
    <source>
        <dbReference type="SAM" id="SignalP"/>
    </source>
</evidence>
<evidence type="ECO:0000313" key="2">
    <source>
        <dbReference type="EMBL" id="MBB5818597.1"/>
    </source>
</evidence>
<evidence type="ECO:0008006" key="4">
    <source>
        <dbReference type="Google" id="ProtNLM"/>
    </source>
</evidence>
<dbReference type="Proteomes" id="UP000540685">
    <property type="component" value="Unassembled WGS sequence"/>
</dbReference>
<evidence type="ECO:0000313" key="3">
    <source>
        <dbReference type="Proteomes" id="UP000540685"/>
    </source>
</evidence>
<dbReference type="EMBL" id="JACHMP010000001">
    <property type="protein sequence ID" value="MBB5818597.1"/>
    <property type="molecule type" value="Genomic_DNA"/>
</dbReference>
<dbReference type="PROSITE" id="PS51257">
    <property type="entry name" value="PROKAR_LIPOPROTEIN"/>
    <property type="match status" value="1"/>
</dbReference>
<feature type="chain" id="PRO_5031356232" description="Lipoprotein" evidence="1">
    <location>
        <begin position="24"/>
        <end position="129"/>
    </location>
</feature>
<comment type="caution">
    <text evidence="2">The sequence shown here is derived from an EMBL/GenBank/DDBJ whole genome shotgun (WGS) entry which is preliminary data.</text>
</comment>
<accession>A0A7W9IDC8</accession>
<name>A0A7W9IDC8_9ACTN</name>
<sequence length="129" mass="13444">MKIRNGLVAVAALTASLTGCASADDVPAREAALRFYGAVEGGQGERACALLAPEAAESLRTGGETCAAAVAQLDLPGGEVLGVQVWGDEAQVRLTRDTVFLHRFPAGWLVRGAGCRSRGDLPYDCEVRT</sequence>